<evidence type="ECO:0000259" key="2">
    <source>
        <dbReference type="Pfam" id="PF12804"/>
    </source>
</evidence>
<dbReference type="STRING" id="1035707.SAMN05216552_104819"/>
<dbReference type="SUPFAM" id="SSF53448">
    <property type="entry name" value="Nucleotide-diphospho-sugar transferases"/>
    <property type="match status" value="1"/>
</dbReference>
<evidence type="ECO:0000256" key="1">
    <source>
        <dbReference type="ARBA" id="ARBA00022842"/>
    </source>
</evidence>
<dbReference type="OrthoDB" id="5298793at2"/>
<dbReference type="Proteomes" id="UP000199391">
    <property type="component" value="Unassembled WGS sequence"/>
</dbReference>
<dbReference type="GO" id="GO:0016779">
    <property type="term" value="F:nucleotidyltransferase activity"/>
    <property type="evidence" value="ECO:0007669"/>
    <property type="project" value="UniProtKB-KW"/>
</dbReference>
<dbReference type="InterPro" id="IPR029044">
    <property type="entry name" value="Nucleotide-diphossugar_trans"/>
</dbReference>
<dbReference type="PANTHER" id="PTHR43777:SF1">
    <property type="entry name" value="MOLYBDENUM COFACTOR CYTIDYLYLTRANSFERASE"/>
    <property type="match status" value="1"/>
</dbReference>
<evidence type="ECO:0000313" key="3">
    <source>
        <dbReference type="EMBL" id="SFV15821.1"/>
    </source>
</evidence>
<dbReference type="CDD" id="cd04182">
    <property type="entry name" value="GT_2_like_f"/>
    <property type="match status" value="1"/>
</dbReference>
<gene>
    <name evidence="3" type="ORF">SAMN05216552_104819</name>
</gene>
<keyword evidence="3" id="KW-0548">Nucleotidyltransferase</keyword>
<name>A0A1I7M1H1_9BURK</name>
<dbReference type="Pfam" id="PF12804">
    <property type="entry name" value="NTP_transf_3"/>
    <property type="match status" value="1"/>
</dbReference>
<proteinExistence type="predicted"/>
<dbReference type="PANTHER" id="PTHR43777">
    <property type="entry name" value="MOLYBDENUM COFACTOR CYTIDYLYLTRANSFERASE"/>
    <property type="match status" value="1"/>
</dbReference>
<sequence length="191" mass="19894">MAITGILLAAGRGSRFDPSGARDKLLQPLTQTSVVAASAQTLLSVLPRVVAVVRPGGEAVAAELRALGCDTIVCELADTGMAASLMHAIRHAADADGWIVALGDMPHVAPSTIQSLKSALEEGADIAAPVYRGKRGNPVGFGRPHLSRLLALEGDQGARGILRQFPVREVGVDDGGILRDIDTPEDLHRQG</sequence>
<evidence type="ECO:0000313" key="4">
    <source>
        <dbReference type="Proteomes" id="UP000199391"/>
    </source>
</evidence>
<dbReference type="EMBL" id="FPBO01000048">
    <property type="protein sequence ID" value="SFV15821.1"/>
    <property type="molecule type" value="Genomic_DNA"/>
</dbReference>
<keyword evidence="1" id="KW-0460">Magnesium</keyword>
<organism evidence="3 4">
    <name type="scientific">Pseudoduganella namucuonensis</name>
    <dbReference type="NCBI Taxonomy" id="1035707"/>
    <lineage>
        <taxon>Bacteria</taxon>
        <taxon>Pseudomonadati</taxon>
        <taxon>Pseudomonadota</taxon>
        <taxon>Betaproteobacteria</taxon>
        <taxon>Burkholderiales</taxon>
        <taxon>Oxalobacteraceae</taxon>
        <taxon>Telluria group</taxon>
        <taxon>Pseudoduganella</taxon>
    </lineage>
</organism>
<dbReference type="InterPro" id="IPR025877">
    <property type="entry name" value="MobA-like_NTP_Trfase"/>
</dbReference>
<keyword evidence="4" id="KW-1185">Reference proteome</keyword>
<dbReference type="AlphaFoldDB" id="A0A1I7M1H1"/>
<protein>
    <submittedName>
        <fullName evidence="3">Molybdenum cofactor cytidylyltransferase</fullName>
    </submittedName>
</protein>
<reference evidence="4" key="1">
    <citation type="submission" date="2016-10" db="EMBL/GenBank/DDBJ databases">
        <authorList>
            <person name="Varghese N."/>
            <person name="Submissions S."/>
        </authorList>
    </citation>
    <scope>NUCLEOTIDE SEQUENCE [LARGE SCALE GENOMIC DNA]</scope>
    <source>
        <strain evidence="4">CGMCC 1.11014</strain>
    </source>
</reference>
<accession>A0A1I7M1H1</accession>
<dbReference type="Gene3D" id="3.90.550.10">
    <property type="entry name" value="Spore Coat Polysaccharide Biosynthesis Protein SpsA, Chain A"/>
    <property type="match status" value="1"/>
</dbReference>
<dbReference type="RefSeq" id="WP_093560505.1">
    <property type="nucleotide sequence ID" value="NZ_FPBO01000048.1"/>
</dbReference>
<keyword evidence="3" id="KW-0808">Transferase</keyword>
<feature type="domain" description="MobA-like NTP transferase" evidence="2">
    <location>
        <begin position="5"/>
        <end position="164"/>
    </location>
</feature>